<protein>
    <submittedName>
        <fullName evidence="1">Uncharacterized protein</fullName>
    </submittedName>
</protein>
<name>A0AC60PC60_IXOPE</name>
<comment type="caution">
    <text evidence="1">The sequence shown here is derived from an EMBL/GenBank/DDBJ whole genome shotgun (WGS) entry which is preliminary data.</text>
</comment>
<accession>A0AC60PC60</accession>
<feature type="non-terminal residue" evidence="1">
    <location>
        <position position="179"/>
    </location>
</feature>
<organism evidence="1 2">
    <name type="scientific">Ixodes persulcatus</name>
    <name type="common">Taiga tick</name>
    <dbReference type="NCBI Taxonomy" id="34615"/>
    <lineage>
        <taxon>Eukaryota</taxon>
        <taxon>Metazoa</taxon>
        <taxon>Ecdysozoa</taxon>
        <taxon>Arthropoda</taxon>
        <taxon>Chelicerata</taxon>
        <taxon>Arachnida</taxon>
        <taxon>Acari</taxon>
        <taxon>Parasitiformes</taxon>
        <taxon>Ixodida</taxon>
        <taxon>Ixodoidea</taxon>
        <taxon>Ixodidae</taxon>
        <taxon>Ixodinae</taxon>
        <taxon>Ixodes</taxon>
    </lineage>
</organism>
<gene>
    <name evidence="1" type="ORF">HPB47_005706</name>
</gene>
<reference evidence="1 2" key="1">
    <citation type="journal article" date="2020" name="Cell">
        <title>Large-Scale Comparative Analyses of Tick Genomes Elucidate Their Genetic Diversity and Vector Capacities.</title>
        <authorList>
            <consortium name="Tick Genome and Microbiome Consortium (TIGMIC)"/>
            <person name="Jia N."/>
            <person name="Wang J."/>
            <person name="Shi W."/>
            <person name="Du L."/>
            <person name="Sun Y."/>
            <person name="Zhan W."/>
            <person name="Jiang J.F."/>
            <person name="Wang Q."/>
            <person name="Zhang B."/>
            <person name="Ji P."/>
            <person name="Bell-Sakyi L."/>
            <person name="Cui X.M."/>
            <person name="Yuan T.T."/>
            <person name="Jiang B.G."/>
            <person name="Yang W.F."/>
            <person name="Lam T.T."/>
            <person name="Chang Q.C."/>
            <person name="Ding S.J."/>
            <person name="Wang X.J."/>
            <person name="Zhu J.G."/>
            <person name="Ruan X.D."/>
            <person name="Zhao L."/>
            <person name="Wei J.T."/>
            <person name="Ye R.Z."/>
            <person name="Que T.C."/>
            <person name="Du C.H."/>
            <person name="Zhou Y.H."/>
            <person name="Cheng J.X."/>
            <person name="Dai P.F."/>
            <person name="Guo W.B."/>
            <person name="Han X.H."/>
            <person name="Huang E.J."/>
            <person name="Li L.F."/>
            <person name="Wei W."/>
            <person name="Gao Y.C."/>
            <person name="Liu J.Z."/>
            <person name="Shao H.Z."/>
            <person name="Wang X."/>
            <person name="Wang C.C."/>
            <person name="Yang T.C."/>
            <person name="Huo Q.B."/>
            <person name="Li W."/>
            <person name="Chen H.Y."/>
            <person name="Chen S.E."/>
            <person name="Zhou L.G."/>
            <person name="Ni X.B."/>
            <person name="Tian J.H."/>
            <person name="Sheng Y."/>
            <person name="Liu T."/>
            <person name="Pan Y.S."/>
            <person name="Xia L.Y."/>
            <person name="Li J."/>
            <person name="Zhao F."/>
            <person name="Cao W.C."/>
        </authorList>
    </citation>
    <scope>NUCLEOTIDE SEQUENCE [LARGE SCALE GENOMIC DNA]</scope>
    <source>
        <strain evidence="1">Iper-2018</strain>
    </source>
</reference>
<sequence length="179" mass="19802">MEQSIDSLQLSDCGAPPDAYLLRSALPGKAPNPTADPAWQHVNSLRGACGGVSPQVSSLCASRWQLQEPCHAFLCEGVKAGTILCDLRERRDIFFRPPSDAERLELWERAFHDDGILNVLEHNICGDVVATPCDKSALKHDAVPRLFPNCPKYLFKPTRNTKHLLADCPRQKASAEENK</sequence>
<dbReference type="EMBL" id="JABSTQ010010859">
    <property type="protein sequence ID" value="KAG0417306.1"/>
    <property type="molecule type" value="Genomic_DNA"/>
</dbReference>
<evidence type="ECO:0000313" key="1">
    <source>
        <dbReference type="EMBL" id="KAG0417306.1"/>
    </source>
</evidence>
<dbReference type="Proteomes" id="UP000805193">
    <property type="component" value="Unassembled WGS sequence"/>
</dbReference>
<evidence type="ECO:0000313" key="2">
    <source>
        <dbReference type="Proteomes" id="UP000805193"/>
    </source>
</evidence>
<proteinExistence type="predicted"/>
<keyword evidence="2" id="KW-1185">Reference proteome</keyword>